<keyword evidence="3" id="KW-0418">Kinase</keyword>
<organism evidence="3 4">
    <name type="scientific">Aciduricibacillus chroicocephali</name>
    <dbReference type="NCBI Taxonomy" id="3054939"/>
    <lineage>
        <taxon>Bacteria</taxon>
        <taxon>Bacillati</taxon>
        <taxon>Bacillota</taxon>
        <taxon>Bacilli</taxon>
        <taxon>Bacillales</taxon>
        <taxon>Bacillaceae</taxon>
        <taxon>Aciduricibacillus</taxon>
    </lineage>
</organism>
<dbReference type="RefSeq" id="WP_348028142.1">
    <property type="nucleotide sequence ID" value="NZ_CP129113.1"/>
</dbReference>
<evidence type="ECO:0000259" key="2">
    <source>
        <dbReference type="PROSITE" id="PS50011"/>
    </source>
</evidence>
<feature type="compositionally biased region" description="Basic residues" evidence="1">
    <location>
        <begin position="267"/>
        <end position="287"/>
    </location>
</feature>
<dbReference type="InterPro" id="IPR045269">
    <property type="entry name" value="Atg1-like"/>
</dbReference>
<dbReference type="Gene3D" id="1.10.510.10">
    <property type="entry name" value="Transferase(Phosphotransferase) domain 1"/>
    <property type="match status" value="1"/>
</dbReference>
<keyword evidence="4" id="KW-1185">Reference proteome</keyword>
<dbReference type="SMART" id="SM00220">
    <property type="entry name" value="S_TKc"/>
    <property type="match status" value="1"/>
</dbReference>
<reference evidence="3" key="1">
    <citation type="submission" date="2023-06" db="EMBL/GenBank/DDBJ databases">
        <title>A Treasure from Seagulls: Isolation and Description of Aciduricobacillus qingdaonensis gen. nov., sp. nov., a Rare Obligately Uric Acid-utilizing Member in the Family Bacillaceae.</title>
        <authorList>
            <person name="Liu W."/>
            <person name="Wang B."/>
        </authorList>
    </citation>
    <scope>NUCLEOTIDE SEQUENCE</scope>
    <source>
        <strain evidence="3">44XB</strain>
    </source>
</reference>
<feature type="domain" description="Protein kinase" evidence="2">
    <location>
        <begin position="27"/>
        <end position="318"/>
    </location>
</feature>
<evidence type="ECO:0000313" key="4">
    <source>
        <dbReference type="Proteomes" id="UP001180087"/>
    </source>
</evidence>
<dbReference type="Pfam" id="PF00069">
    <property type="entry name" value="Pkinase"/>
    <property type="match status" value="1"/>
</dbReference>
<dbReference type="PANTHER" id="PTHR24348:SF68">
    <property type="entry name" value="SERINE_THREONINE-PROTEIN KINASE ATG1C"/>
    <property type="match status" value="1"/>
</dbReference>
<keyword evidence="3" id="KW-0808">Transferase</keyword>
<accession>A0ABY9KVF8</accession>
<gene>
    <name evidence="3" type="ORF">QR721_00370</name>
</gene>
<sequence length="318" mass="36075">MHGALKKHDLLIRSGTVISGKWHGGNYSIRRKLGEGAVGTVYLCEKSGREYALKMSDDGSSMTTEVNVLKSLDKVQVQQLGPCLLDVDDWQSPDGTNYSFYVMEYIQGQSLDQYLRKNGSEWVGVFLLQLLGNLGQLHKEGWVFGDLKLDNLLVSPSPARLRWVDVGGVTKIGRSIKEYTEFTDRGYWGLGSRKAEPSYDLFAVVMLFLNLFHPRRFGRSANNERLICMKIDEVKVFTPYSHCFKKAIRGKYGSSEEMRREVAEAMRKRRSGKKQKLVQNSKRPRTRRVNRQVEPVRLVEGGSIIAAAALFYVISLLL</sequence>
<name>A0ABY9KVF8_9BACI</name>
<dbReference type="InterPro" id="IPR000719">
    <property type="entry name" value="Prot_kinase_dom"/>
</dbReference>
<dbReference type="PANTHER" id="PTHR24348">
    <property type="entry name" value="SERINE/THREONINE-PROTEIN KINASE UNC-51-RELATED"/>
    <property type="match status" value="1"/>
</dbReference>
<proteinExistence type="predicted"/>
<evidence type="ECO:0000313" key="3">
    <source>
        <dbReference type="EMBL" id="WLV24773.1"/>
    </source>
</evidence>
<evidence type="ECO:0000256" key="1">
    <source>
        <dbReference type="SAM" id="MobiDB-lite"/>
    </source>
</evidence>
<dbReference type="GO" id="GO:0016301">
    <property type="term" value="F:kinase activity"/>
    <property type="evidence" value="ECO:0007669"/>
    <property type="project" value="UniProtKB-KW"/>
</dbReference>
<dbReference type="PROSITE" id="PS50011">
    <property type="entry name" value="PROTEIN_KINASE_DOM"/>
    <property type="match status" value="1"/>
</dbReference>
<feature type="region of interest" description="Disordered" evidence="1">
    <location>
        <begin position="265"/>
        <end position="287"/>
    </location>
</feature>
<protein>
    <submittedName>
        <fullName evidence="3">Protein kinase</fullName>
    </submittedName>
</protein>
<dbReference type="Proteomes" id="UP001180087">
    <property type="component" value="Chromosome"/>
</dbReference>
<dbReference type="SUPFAM" id="SSF56112">
    <property type="entry name" value="Protein kinase-like (PK-like)"/>
    <property type="match status" value="1"/>
</dbReference>
<dbReference type="EMBL" id="CP129113">
    <property type="protein sequence ID" value="WLV24773.1"/>
    <property type="molecule type" value="Genomic_DNA"/>
</dbReference>
<dbReference type="InterPro" id="IPR011009">
    <property type="entry name" value="Kinase-like_dom_sf"/>
</dbReference>